<proteinExistence type="inferred from homology"/>
<dbReference type="InterPro" id="IPR011835">
    <property type="entry name" value="GS/SS"/>
</dbReference>
<comment type="catalytic activity">
    <reaction evidence="1 8">
        <text>[(1-&gt;4)-alpha-D-glucosyl](n) + ADP-alpha-D-glucose = [(1-&gt;4)-alpha-D-glucosyl](n+1) + ADP + H(+)</text>
        <dbReference type="Rhea" id="RHEA:18189"/>
        <dbReference type="Rhea" id="RHEA-COMP:9584"/>
        <dbReference type="Rhea" id="RHEA-COMP:9587"/>
        <dbReference type="ChEBI" id="CHEBI:15378"/>
        <dbReference type="ChEBI" id="CHEBI:15444"/>
        <dbReference type="ChEBI" id="CHEBI:57498"/>
        <dbReference type="ChEBI" id="CHEBI:456216"/>
        <dbReference type="EC" id="2.4.1.21"/>
    </reaction>
</comment>
<feature type="domain" description="Glycosyl transferase family 1" evidence="9">
    <location>
        <begin position="302"/>
        <end position="449"/>
    </location>
</feature>
<dbReference type="HAMAP" id="MF_00484">
    <property type="entry name" value="Glycogen_synth"/>
    <property type="match status" value="1"/>
</dbReference>
<evidence type="ECO:0000256" key="5">
    <source>
        <dbReference type="ARBA" id="ARBA00022676"/>
    </source>
</evidence>
<accession>A0A8J6XRV3</accession>
<dbReference type="Gene3D" id="3.40.50.2000">
    <property type="entry name" value="Glycogen Phosphorylase B"/>
    <property type="match status" value="2"/>
</dbReference>
<feature type="binding site" evidence="8">
    <location>
        <position position="18"/>
    </location>
    <ligand>
        <name>ADP-alpha-D-glucose</name>
        <dbReference type="ChEBI" id="CHEBI:57498"/>
    </ligand>
</feature>
<evidence type="ECO:0000256" key="7">
    <source>
        <dbReference type="ARBA" id="ARBA00023056"/>
    </source>
</evidence>
<dbReference type="GO" id="GO:0004373">
    <property type="term" value="F:alpha-1,4-glucan glucosyltransferase (UDP-glucose donor) activity"/>
    <property type="evidence" value="ECO:0007669"/>
    <property type="project" value="InterPro"/>
</dbReference>
<dbReference type="EMBL" id="JACXWD010000010">
    <property type="protein sequence ID" value="MBD3867417.1"/>
    <property type="molecule type" value="Genomic_DNA"/>
</dbReference>
<gene>
    <name evidence="8 11" type="primary">glgA</name>
    <name evidence="11" type="ORF">IFK94_04745</name>
</gene>
<evidence type="ECO:0000256" key="4">
    <source>
        <dbReference type="ARBA" id="ARBA00010281"/>
    </source>
</evidence>
<evidence type="ECO:0000256" key="3">
    <source>
        <dbReference type="ARBA" id="ARBA00004964"/>
    </source>
</evidence>
<reference evidence="11 12" key="1">
    <citation type="submission" date="2020-08" db="EMBL/GenBank/DDBJ databases">
        <title>Acidobacteriota in marine sediments use diverse sulfur dissimilation pathways.</title>
        <authorList>
            <person name="Wasmund K."/>
        </authorList>
    </citation>
    <scope>NUCLEOTIDE SEQUENCE [LARGE SCALE GENOMIC DNA]</scope>
    <source>
        <strain evidence="11">MAG AM4</strain>
    </source>
</reference>
<dbReference type="SUPFAM" id="SSF53756">
    <property type="entry name" value="UDP-Glycosyltransferase/glycogen phosphorylase"/>
    <property type="match status" value="1"/>
</dbReference>
<dbReference type="GO" id="GO:0009011">
    <property type="term" value="F:alpha-1,4-glucan glucosyltransferase (ADP-glucose donor) activity"/>
    <property type="evidence" value="ECO:0007669"/>
    <property type="project" value="UniProtKB-UniRule"/>
</dbReference>
<protein>
    <recommendedName>
        <fullName evidence="8">Glycogen synthase</fullName>
        <ecNumber evidence="8">2.4.1.21</ecNumber>
    </recommendedName>
    <alternativeName>
        <fullName evidence="8">Starch [bacterial glycogen] synthase</fullName>
    </alternativeName>
</protein>
<evidence type="ECO:0000313" key="11">
    <source>
        <dbReference type="EMBL" id="MBD3867417.1"/>
    </source>
</evidence>
<dbReference type="EC" id="2.4.1.21" evidence="8"/>
<evidence type="ECO:0000256" key="8">
    <source>
        <dbReference type="HAMAP-Rule" id="MF_00484"/>
    </source>
</evidence>
<comment type="function">
    <text evidence="2 8">Synthesizes alpha-1,4-glucan chains using ADP-glucose.</text>
</comment>
<dbReference type="UniPathway" id="UPA00164"/>
<name>A0A8J6XRV3_9BACT</name>
<sequence>MNPLRICFVSSEVAPFAKTGGLADVSSALPGFLAGAGHDVRVFMPMYGSINHDRADMKPVHGLTDIAVDMGGRQVTCSVHETVTAPGGAPLYLLDCPEYYHREALYGSDPDEHQRFAMLCRATLESCQRLQWGPDIIHCNDWHAALIPLYLRTLYAWDQLFNDTRTVLTIHNIAYQGVFSSGITHDLGMAGHENMFHREDFAAGQVNFLKTGILYADAITTVSETYAREIQTPEYGMGMEAALKGRGGSVIGILNGVDYSIWSPENDSDIPRQYSADGLDGKRVNRDQLLSELGLSPDPVGPVLGVISRLASQKGFDLMFGVLPEILAGNDVRLVVLGSGAESYESYFATLQLEFPGKVCFYRGFNAGLAHRIEAGSDVFLMPSRFEPCGLNQMYSMRYGTVPVVRKTGGLADTVKMWNPEDGSGTGFVFDHFSADGFRWALQAALNSFKDTEGWRRLMKNGMEQNYSWNSQGRHYLNLYTRLLSGRPVR</sequence>
<organism evidence="11 12">
    <name type="scientific">Candidatus Polarisedimenticola svalbardensis</name>
    <dbReference type="NCBI Taxonomy" id="2886004"/>
    <lineage>
        <taxon>Bacteria</taxon>
        <taxon>Pseudomonadati</taxon>
        <taxon>Acidobacteriota</taxon>
        <taxon>Candidatus Polarisedimenticolia</taxon>
        <taxon>Candidatus Polarisedimenticolales</taxon>
        <taxon>Candidatus Polarisedimenticolaceae</taxon>
        <taxon>Candidatus Polarisedimenticola</taxon>
    </lineage>
</organism>
<dbReference type="InterPro" id="IPR001296">
    <property type="entry name" value="Glyco_trans_1"/>
</dbReference>
<evidence type="ECO:0000313" key="12">
    <source>
        <dbReference type="Proteomes" id="UP000648239"/>
    </source>
</evidence>
<keyword evidence="6 8" id="KW-0808">Transferase</keyword>
<dbReference type="CDD" id="cd03791">
    <property type="entry name" value="GT5_Glycogen_synthase_DULL1-like"/>
    <property type="match status" value="1"/>
</dbReference>
<dbReference type="Proteomes" id="UP000648239">
    <property type="component" value="Unassembled WGS sequence"/>
</dbReference>
<comment type="pathway">
    <text evidence="3 8">Glycan biosynthesis; glycogen biosynthesis.</text>
</comment>
<evidence type="ECO:0000256" key="1">
    <source>
        <dbReference type="ARBA" id="ARBA00001478"/>
    </source>
</evidence>
<comment type="caution">
    <text evidence="11">The sequence shown here is derived from an EMBL/GenBank/DDBJ whole genome shotgun (WGS) entry which is preliminary data.</text>
</comment>
<evidence type="ECO:0000256" key="6">
    <source>
        <dbReference type="ARBA" id="ARBA00022679"/>
    </source>
</evidence>
<dbReference type="NCBIfam" id="NF001899">
    <property type="entry name" value="PRK00654.1-2"/>
    <property type="match status" value="1"/>
</dbReference>
<dbReference type="AlphaFoldDB" id="A0A8J6XRV3"/>
<evidence type="ECO:0000259" key="9">
    <source>
        <dbReference type="Pfam" id="PF00534"/>
    </source>
</evidence>
<evidence type="ECO:0000259" key="10">
    <source>
        <dbReference type="Pfam" id="PF08323"/>
    </source>
</evidence>
<comment type="similarity">
    <text evidence="4 8">Belongs to the glycosyltransferase 1 family. Bacterial/plant glycogen synthase subfamily.</text>
</comment>
<keyword evidence="7 8" id="KW-0320">Glycogen biosynthesis</keyword>
<dbReference type="Pfam" id="PF00534">
    <property type="entry name" value="Glycos_transf_1"/>
    <property type="match status" value="1"/>
</dbReference>
<dbReference type="PANTHER" id="PTHR45825">
    <property type="entry name" value="GRANULE-BOUND STARCH SYNTHASE 1, CHLOROPLASTIC/AMYLOPLASTIC"/>
    <property type="match status" value="1"/>
</dbReference>
<dbReference type="Pfam" id="PF08323">
    <property type="entry name" value="Glyco_transf_5"/>
    <property type="match status" value="1"/>
</dbReference>
<dbReference type="GO" id="GO:0005978">
    <property type="term" value="P:glycogen biosynthetic process"/>
    <property type="evidence" value="ECO:0007669"/>
    <property type="project" value="UniProtKB-UniRule"/>
</dbReference>
<dbReference type="PANTHER" id="PTHR45825:SF11">
    <property type="entry name" value="ALPHA AMYLASE DOMAIN-CONTAINING PROTEIN"/>
    <property type="match status" value="1"/>
</dbReference>
<keyword evidence="5 8" id="KW-0328">Glycosyltransferase</keyword>
<dbReference type="NCBIfam" id="TIGR02095">
    <property type="entry name" value="glgA"/>
    <property type="match status" value="1"/>
</dbReference>
<dbReference type="InterPro" id="IPR013534">
    <property type="entry name" value="Starch_synth_cat_dom"/>
</dbReference>
<evidence type="ECO:0000256" key="2">
    <source>
        <dbReference type="ARBA" id="ARBA00002764"/>
    </source>
</evidence>
<feature type="domain" description="Starch synthase catalytic" evidence="10">
    <location>
        <begin position="5"/>
        <end position="244"/>
    </location>
</feature>